<accession>C7RIF6</accession>
<dbReference type="EMBL" id="CP001715">
    <property type="protein sequence ID" value="ACV36530.1"/>
    <property type="molecule type" value="Genomic_DNA"/>
</dbReference>
<dbReference type="AlphaFoldDB" id="C7RIF6"/>
<evidence type="ECO:0000256" key="1">
    <source>
        <dbReference type="SAM" id="MobiDB-lite"/>
    </source>
</evidence>
<evidence type="ECO:0000313" key="2">
    <source>
        <dbReference type="EMBL" id="ACV36530.1"/>
    </source>
</evidence>
<name>C7RIF6_ACCRE</name>
<dbReference type="PANTHER" id="PTHR39624:SF2">
    <property type="entry name" value="OSMC-LIKE PROTEIN"/>
    <property type="match status" value="1"/>
</dbReference>
<dbReference type="OrthoDB" id="9789573at2"/>
<reference evidence="2" key="1">
    <citation type="submission" date="2009-08" db="EMBL/GenBank/DDBJ databases">
        <authorList>
            <consortium name="US DOE Joint Genome Institute"/>
            <person name="Lucas S."/>
            <person name="Copeland A."/>
            <person name="Lapidus A."/>
            <person name="Glavina del Rio T."/>
            <person name="Dalin E."/>
            <person name="Tice H."/>
            <person name="Bruce D."/>
            <person name="Barry K."/>
            <person name="Pitluck S."/>
            <person name="Lowry S."/>
            <person name="Larimer F."/>
            <person name="Land M."/>
            <person name="Hauser L."/>
            <person name="Kyrpides N."/>
            <person name="Ivanova N."/>
            <person name="McMahon K.D."/>
            <person name="Hugenholtz P."/>
        </authorList>
    </citation>
    <scope>NUCLEOTIDE SEQUENCE</scope>
    <source>
        <strain evidence="2">UW-1</strain>
    </source>
</reference>
<proteinExistence type="predicted"/>
<dbReference type="SUPFAM" id="SSF82784">
    <property type="entry name" value="OsmC-like"/>
    <property type="match status" value="1"/>
</dbReference>
<feature type="compositionally biased region" description="Basic and acidic residues" evidence="1">
    <location>
        <begin position="1"/>
        <end position="14"/>
    </location>
</feature>
<gene>
    <name evidence="2" type="ordered locus">CAP2UW1_3265</name>
</gene>
<dbReference type="InterPro" id="IPR003718">
    <property type="entry name" value="OsmC/Ohr_fam"/>
</dbReference>
<protein>
    <submittedName>
        <fullName evidence="2">OsmC family protein</fullName>
    </submittedName>
</protein>
<dbReference type="HOGENOM" id="CLU_100275_4_0_4"/>
<dbReference type="eggNOG" id="COG1765">
    <property type="taxonomic scope" value="Bacteria"/>
</dbReference>
<dbReference type="InterPro" id="IPR015946">
    <property type="entry name" value="KH_dom-like_a/b"/>
</dbReference>
<sequence>MARDKHEKHDKHDQPVVVSESGQGPYQQSIRVGKHHLIADEPVAMGGADTGPAPFDFLLASLGSCTSITLRMYAERKKLPLTGISVELAHDRIDVEGHGKVDRISRTITLQGDLTSEQRSSLLAIANKCPMYRTLQSDIRIESVLATGRPAPVD</sequence>
<dbReference type="Pfam" id="PF02566">
    <property type="entry name" value="OsmC"/>
    <property type="match status" value="1"/>
</dbReference>
<organism evidence="2">
    <name type="scientific">Accumulibacter regalis</name>
    <dbReference type="NCBI Taxonomy" id="522306"/>
    <lineage>
        <taxon>Bacteria</taxon>
        <taxon>Pseudomonadati</taxon>
        <taxon>Pseudomonadota</taxon>
        <taxon>Betaproteobacteria</taxon>
        <taxon>Candidatus Accumulibacter</taxon>
    </lineage>
</organism>
<dbReference type="PANTHER" id="PTHR39624">
    <property type="entry name" value="PROTEIN INVOLVED IN RIMO-MEDIATED BETA-METHYLTHIOLATION OF RIBOSOMAL PROTEIN S12 YCAO"/>
    <property type="match status" value="1"/>
</dbReference>
<feature type="region of interest" description="Disordered" evidence="1">
    <location>
        <begin position="1"/>
        <end position="25"/>
    </location>
</feature>
<dbReference type="KEGG" id="app:CAP2UW1_3265"/>
<dbReference type="Gene3D" id="3.30.300.20">
    <property type="match status" value="1"/>
</dbReference>
<dbReference type="InterPro" id="IPR036102">
    <property type="entry name" value="OsmC/Ohrsf"/>
</dbReference>
<dbReference type="STRING" id="522306.CAP2UW1_3265"/>
<reference evidence="2" key="2">
    <citation type="submission" date="2009-09" db="EMBL/GenBank/DDBJ databases">
        <title>Complete sequence of chromosome of Candidatus Accumulibacter phosphatis clade IIA str. UW-1.</title>
        <authorList>
            <consortium name="US DOE Joint Genome Institute"/>
            <person name="Martin H.G."/>
            <person name="Ivanova N."/>
            <person name="Kunin V."/>
            <person name="Warnecke F."/>
            <person name="Barry K."/>
            <person name="He S."/>
            <person name="Salamov A."/>
            <person name="Szeto E."/>
            <person name="Dalin E."/>
            <person name="Pangilinan J.L."/>
            <person name="Lapidus A."/>
            <person name="Lowry S."/>
            <person name="Kyrpides N.C."/>
            <person name="McMahon K.D."/>
            <person name="Hugenholtz P."/>
        </authorList>
    </citation>
    <scope>NUCLEOTIDE SEQUENCE [LARGE SCALE GENOMIC DNA]</scope>
    <source>
        <strain evidence="2">UW-1</strain>
    </source>
</reference>